<protein>
    <submittedName>
        <fullName evidence="1">Uncharacterized protein</fullName>
    </submittedName>
</protein>
<reference evidence="1 2" key="1">
    <citation type="journal article" date="2016" name="Nat. Commun.">
        <title>Thousands of microbial genomes shed light on interconnected biogeochemical processes in an aquifer system.</title>
        <authorList>
            <person name="Anantharaman K."/>
            <person name="Brown C.T."/>
            <person name="Hug L.A."/>
            <person name="Sharon I."/>
            <person name="Castelle C.J."/>
            <person name="Probst A.J."/>
            <person name="Thomas B.C."/>
            <person name="Singh A."/>
            <person name="Wilkins M.J."/>
            <person name="Karaoz U."/>
            <person name="Brodie E.L."/>
            <person name="Williams K.H."/>
            <person name="Hubbard S.S."/>
            <person name="Banfield J.F."/>
        </authorList>
    </citation>
    <scope>NUCLEOTIDE SEQUENCE [LARGE SCALE GENOMIC DNA]</scope>
</reference>
<accession>A0A1G1W1H0</accession>
<evidence type="ECO:0000313" key="1">
    <source>
        <dbReference type="EMBL" id="OGY21424.1"/>
    </source>
</evidence>
<dbReference type="AlphaFoldDB" id="A0A1G1W1H0"/>
<dbReference type="EMBL" id="MHCL01000011">
    <property type="protein sequence ID" value="OGY21424.1"/>
    <property type="molecule type" value="Genomic_DNA"/>
</dbReference>
<sequence length="79" mass="9143">MFSFVEFAAKFHHSIVKRISQNSFDFIKVEFVTGLVETFILVEKFAYIRISIAAGCKKLKSFLHILGSFFINFNFLVDV</sequence>
<dbReference type="Proteomes" id="UP000176723">
    <property type="component" value="Unassembled WGS sequence"/>
</dbReference>
<gene>
    <name evidence="1" type="ORF">A3A65_00165</name>
</gene>
<comment type="caution">
    <text evidence="1">The sequence shown here is derived from an EMBL/GenBank/DDBJ whole genome shotgun (WGS) entry which is preliminary data.</text>
</comment>
<proteinExistence type="predicted"/>
<evidence type="ECO:0000313" key="2">
    <source>
        <dbReference type="Proteomes" id="UP000176723"/>
    </source>
</evidence>
<name>A0A1G1W1H0_9BACT</name>
<organism evidence="1 2">
    <name type="scientific">Candidatus Chisholmbacteria bacterium RIFCSPLOWO2_01_FULL_49_14</name>
    <dbReference type="NCBI Taxonomy" id="1797593"/>
    <lineage>
        <taxon>Bacteria</taxon>
        <taxon>Candidatus Chisholmiibacteriota</taxon>
    </lineage>
</organism>